<dbReference type="Pfam" id="PF01841">
    <property type="entry name" value="Transglut_core"/>
    <property type="match status" value="1"/>
</dbReference>
<feature type="transmembrane region" description="Helical" evidence="1">
    <location>
        <begin position="60"/>
        <end position="77"/>
    </location>
</feature>
<feature type="domain" description="Transglutaminase-like" evidence="2">
    <location>
        <begin position="405"/>
        <end position="476"/>
    </location>
</feature>
<dbReference type="SUPFAM" id="SSF54001">
    <property type="entry name" value="Cysteine proteinases"/>
    <property type="match status" value="1"/>
</dbReference>
<sequence>MTLPPLSRDKADTLLLLLATVLVLAPHAAHLPLWVTLLCAATLLFRATITLLGRRMPSSLLLLPVAAAAMAGVVHSYNTLLGRDAGVAMLVLLVAFKTLEMHARRDLFVVVFLSFFLVLTNFFYSQAIGTALLMVASVLALLTALVSFQFTGKVPPLKSRLLLGTRMLMLAAPVALALFIVFPRVQGPLWGMPSDGAGGHGGLADHMAPGLMSHLAQSDDVAFRVKFDGAPPAQTLLYWRGPVFSIFDGQNWTRTRLPPTQPQAVSLTAHGKPLHYQVTLEPSSAHWLFALEMPDRLPRLEDNRALVTPEFELTTVQPLDKRVRYDVSSYTRFSLEAGPQLEQPGHWLALPPGLNPRAMADGVALRAEPDPAQRVATVLRRFAHEHYVYTLDPPALGAHSIDEFLYQTRAGFCEHYAGAFVFLMRAAGIPARVVTGYQGGELNPLDGYLTVRQSDAHAWAEVWLAGRGWTRVDPTAAVAPERVRRGLSHALPPSPPFGIAGLMQFESSNNPMLAELRFALNAVNNGWNQWVLNYTPERQQSVLATLQRRLFDWRTGAALAILFTALFLSEMLRRRSRLDPIDALYSALCKRLGQLGVPRAIDEGPKAFAERVSASALAPERQAAATEFLHRYSAFRYGPRADDANLVTQLKRLLSQLR</sequence>
<dbReference type="Gene3D" id="3.10.620.30">
    <property type="match status" value="1"/>
</dbReference>
<gene>
    <name evidence="3" type="ORF">NX778_13780</name>
</gene>
<dbReference type="EMBL" id="JANUGU010000004">
    <property type="protein sequence ID" value="MCS0659135.1"/>
    <property type="molecule type" value="Genomic_DNA"/>
</dbReference>
<dbReference type="InterPro" id="IPR038765">
    <property type="entry name" value="Papain-like_cys_pep_sf"/>
</dbReference>
<dbReference type="SMART" id="SM00460">
    <property type="entry name" value="TGc"/>
    <property type="match status" value="1"/>
</dbReference>
<evidence type="ECO:0000259" key="2">
    <source>
        <dbReference type="SMART" id="SM00460"/>
    </source>
</evidence>
<reference evidence="3 4" key="1">
    <citation type="submission" date="2022-08" db="EMBL/GenBank/DDBJ databases">
        <title>Reclassification of Massilia species as members of the genera Telluria, Duganella, Pseudoduganella, Mokoshia gen. nov. and Zemynaea gen. nov. using orthogonal and non-orthogonal genome-based approaches.</title>
        <authorList>
            <person name="Bowman J.P."/>
        </authorList>
    </citation>
    <scope>NUCLEOTIDE SEQUENCE [LARGE SCALE GENOMIC DNA]</scope>
    <source>
        <strain evidence="3 4">JCM 31606</strain>
    </source>
</reference>
<name>A0ABT2D139_9BURK</name>
<dbReference type="PANTHER" id="PTHR42736">
    <property type="entry name" value="PROTEIN-GLUTAMINE GAMMA-GLUTAMYLTRANSFERASE"/>
    <property type="match status" value="1"/>
</dbReference>
<keyword evidence="1" id="KW-0812">Transmembrane</keyword>
<feature type="transmembrane region" description="Helical" evidence="1">
    <location>
        <begin position="12"/>
        <end position="29"/>
    </location>
</feature>
<dbReference type="InterPro" id="IPR021878">
    <property type="entry name" value="TgpA_N"/>
</dbReference>
<keyword evidence="1" id="KW-0472">Membrane</keyword>
<evidence type="ECO:0000313" key="4">
    <source>
        <dbReference type="Proteomes" id="UP001204621"/>
    </source>
</evidence>
<dbReference type="Pfam" id="PF13559">
    <property type="entry name" value="DUF4129"/>
    <property type="match status" value="1"/>
</dbReference>
<dbReference type="Pfam" id="PF11992">
    <property type="entry name" value="TgpA_N"/>
    <property type="match status" value="1"/>
</dbReference>
<keyword evidence="1" id="KW-1133">Transmembrane helix</keyword>
<protein>
    <submittedName>
        <fullName evidence="3">DUF3488 and transglutaminase-like domain-containing protein</fullName>
    </submittedName>
</protein>
<dbReference type="InterPro" id="IPR025403">
    <property type="entry name" value="TgpA-like_C"/>
</dbReference>
<dbReference type="RefSeq" id="WP_258812323.1">
    <property type="nucleotide sequence ID" value="NZ_JANUGU010000004.1"/>
</dbReference>
<evidence type="ECO:0000256" key="1">
    <source>
        <dbReference type="SAM" id="Phobius"/>
    </source>
</evidence>
<dbReference type="InterPro" id="IPR052901">
    <property type="entry name" value="Bact_TGase-like"/>
</dbReference>
<dbReference type="Proteomes" id="UP001204621">
    <property type="component" value="Unassembled WGS sequence"/>
</dbReference>
<accession>A0ABT2D139</accession>
<evidence type="ECO:0000313" key="3">
    <source>
        <dbReference type="EMBL" id="MCS0659135.1"/>
    </source>
</evidence>
<keyword evidence="4" id="KW-1185">Reference proteome</keyword>
<dbReference type="PANTHER" id="PTHR42736:SF1">
    <property type="entry name" value="PROTEIN-GLUTAMINE GAMMA-GLUTAMYLTRANSFERASE"/>
    <property type="match status" value="1"/>
</dbReference>
<feature type="transmembrane region" description="Helical" evidence="1">
    <location>
        <begin position="106"/>
        <end position="124"/>
    </location>
</feature>
<comment type="caution">
    <text evidence="3">The sequence shown here is derived from an EMBL/GenBank/DDBJ whole genome shotgun (WGS) entry which is preliminary data.</text>
</comment>
<dbReference type="InterPro" id="IPR002931">
    <property type="entry name" value="Transglutaminase-like"/>
</dbReference>
<feature type="transmembrane region" description="Helical" evidence="1">
    <location>
        <begin position="130"/>
        <end position="151"/>
    </location>
</feature>
<organism evidence="3 4">
    <name type="scientific">Massilia terrae</name>
    <dbReference type="NCBI Taxonomy" id="1811224"/>
    <lineage>
        <taxon>Bacteria</taxon>
        <taxon>Pseudomonadati</taxon>
        <taxon>Pseudomonadota</taxon>
        <taxon>Betaproteobacteria</taxon>
        <taxon>Burkholderiales</taxon>
        <taxon>Oxalobacteraceae</taxon>
        <taxon>Telluria group</taxon>
        <taxon>Massilia</taxon>
    </lineage>
</organism>
<proteinExistence type="predicted"/>
<feature type="transmembrane region" description="Helical" evidence="1">
    <location>
        <begin position="163"/>
        <end position="182"/>
    </location>
</feature>